<dbReference type="Gene3D" id="3.30.420.40">
    <property type="match status" value="1"/>
</dbReference>
<dbReference type="GO" id="GO:0006006">
    <property type="term" value="P:glucose metabolic process"/>
    <property type="evidence" value="ECO:0007669"/>
    <property type="project" value="TreeGrafter"/>
</dbReference>
<keyword evidence="6" id="KW-0324">Glycolysis</keyword>
<evidence type="ECO:0000256" key="3">
    <source>
        <dbReference type="ARBA" id="ARBA00022741"/>
    </source>
</evidence>
<dbReference type="GO" id="GO:0004340">
    <property type="term" value="F:glucokinase activity"/>
    <property type="evidence" value="ECO:0007669"/>
    <property type="project" value="TreeGrafter"/>
</dbReference>
<dbReference type="PRINTS" id="PR00475">
    <property type="entry name" value="HEXOKINASE"/>
</dbReference>
<keyword evidence="4 6" id="KW-0418">Kinase</keyword>
<dbReference type="InterPro" id="IPR043129">
    <property type="entry name" value="ATPase_NBD"/>
</dbReference>
<dbReference type="GeneID" id="43582081"/>
<dbReference type="Gene3D" id="3.40.367.20">
    <property type="match status" value="1"/>
</dbReference>
<dbReference type="CDD" id="cd24000">
    <property type="entry name" value="ASKHA_NBD_HK"/>
    <property type="match status" value="1"/>
</dbReference>
<dbReference type="GO" id="GO:0019158">
    <property type="term" value="F:mannokinase activity"/>
    <property type="evidence" value="ECO:0007669"/>
    <property type="project" value="TreeGrafter"/>
</dbReference>
<dbReference type="InterPro" id="IPR022672">
    <property type="entry name" value="Hexokinase_N"/>
</dbReference>
<dbReference type="InterPro" id="IPR001312">
    <property type="entry name" value="Hexokinase"/>
</dbReference>
<dbReference type="InterPro" id="IPR022673">
    <property type="entry name" value="Hexokinase_C"/>
</dbReference>
<name>A0A5E8BJT3_9ASCO</name>
<accession>A0A5E8BJT3</accession>
<dbReference type="SUPFAM" id="SSF53067">
    <property type="entry name" value="Actin-like ATPase domain"/>
    <property type="match status" value="2"/>
</dbReference>
<evidence type="ECO:0000313" key="10">
    <source>
        <dbReference type="Proteomes" id="UP000398389"/>
    </source>
</evidence>
<dbReference type="GO" id="GO:0001678">
    <property type="term" value="P:intracellular glucose homeostasis"/>
    <property type="evidence" value="ECO:0007669"/>
    <property type="project" value="InterPro"/>
</dbReference>
<dbReference type="PANTHER" id="PTHR19443">
    <property type="entry name" value="HEXOKINASE"/>
    <property type="match status" value="1"/>
</dbReference>
<evidence type="ECO:0000256" key="1">
    <source>
        <dbReference type="ARBA" id="ARBA00009225"/>
    </source>
</evidence>
<reference evidence="9 10" key="1">
    <citation type="submission" date="2019-09" db="EMBL/GenBank/DDBJ databases">
        <authorList>
            <person name="Brejova B."/>
        </authorList>
    </citation>
    <scope>NUCLEOTIDE SEQUENCE [LARGE SCALE GENOMIC DNA]</scope>
</reference>
<proteinExistence type="inferred from homology"/>
<dbReference type="GO" id="GO:0005536">
    <property type="term" value="F:D-glucose binding"/>
    <property type="evidence" value="ECO:0007669"/>
    <property type="project" value="InterPro"/>
</dbReference>
<feature type="domain" description="Hexokinase C-terminal" evidence="8">
    <location>
        <begin position="261"/>
        <end position="511"/>
    </location>
</feature>
<dbReference type="RefSeq" id="XP_031853872.1">
    <property type="nucleotide sequence ID" value="XM_031997981.1"/>
</dbReference>
<evidence type="ECO:0000256" key="5">
    <source>
        <dbReference type="ARBA" id="ARBA00022840"/>
    </source>
</evidence>
<evidence type="ECO:0000256" key="2">
    <source>
        <dbReference type="ARBA" id="ARBA00022679"/>
    </source>
</evidence>
<dbReference type="EC" id="2.7.1.-" evidence="6"/>
<dbReference type="OrthoDB" id="419537at2759"/>
<keyword evidence="2 6" id="KW-0808">Transferase</keyword>
<gene>
    <name evidence="9" type="ORF">SAPINGB_P003263</name>
</gene>
<dbReference type="Proteomes" id="UP000398389">
    <property type="component" value="Unassembled WGS sequence"/>
</dbReference>
<sequence length="523" mass="55800">MTCQLQAAVLKVERDLALGHSPEALDAVVAGARRAMQSQLADRASPAMAVCGSTRLPTSSERSSHSSCPIIVVDVGGSTLRVGLVNVDPKTGDLGGTKTNPNTLKGGCPSREWDLSGCQQMSGREVFAWLAGRIREAVAEHYVTTTEASVTLLSDKENQNINGNIHYNNTCWPVAVSWSFPVIPKDHGRSASVVDMGKGWARVASDIVGWDLRAAFAQGFADAAEKDANSLKRLPQMEVCAVVNDSEAVLLSAAYRDPYTKIALILGTGVNAAALLPSPFPGPAEFIIVNTELSLLGGSADTSQDLDQNYLPTTSWDKQVDAASQRPGFQPLETRVGGKHLGELVRRCLVHVSNGNKSAWNNVPPYGLSTKTMAYATALEDAEQVRKYLETHVPRLVLENTDHNAVRLAVRVFDAVMSRAASLVAAHLVALAQLISLPTTSCPQPPIPTSKLFSPLVIACCGSVVVKYPGFMAQCQNSVTQLAKRHLPKGVDIRLSVGADGSLYGPAVACLLNMQSSESTRHN</sequence>
<dbReference type="GO" id="GO:0006096">
    <property type="term" value="P:glycolytic process"/>
    <property type="evidence" value="ECO:0007669"/>
    <property type="project" value="UniProtKB-UniPathway"/>
</dbReference>
<dbReference type="UniPathway" id="UPA00109">
    <property type="reaction ID" value="UER00180"/>
</dbReference>
<dbReference type="AlphaFoldDB" id="A0A5E8BJT3"/>
<evidence type="ECO:0000256" key="6">
    <source>
        <dbReference type="RuleBase" id="RU362007"/>
    </source>
</evidence>
<dbReference type="GO" id="GO:0005524">
    <property type="term" value="F:ATP binding"/>
    <property type="evidence" value="ECO:0007669"/>
    <property type="project" value="UniProtKB-UniRule"/>
</dbReference>
<organism evidence="9 10">
    <name type="scientific">Magnusiomyces paraingens</name>
    <dbReference type="NCBI Taxonomy" id="2606893"/>
    <lineage>
        <taxon>Eukaryota</taxon>
        <taxon>Fungi</taxon>
        <taxon>Dikarya</taxon>
        <taxon>Ascomycota</taxon>
        <taxon>Saccharomycotina</taxon>
        <taxon>Dipodascomycetes</taxon>
        <taxon>Dipodascales</taxon>
        <taxon>Dipodascaceae</taxon>
        <taxon>Magnusiomyces</taxon>
    </lineage>
</organism>
<dbReference type="PROSITE" id="PS51748">
    <property type="entry name" value="HEXOKINASE_2"/>
    <property type="match status" value="1"/>
</dbReference>
<feature type="domain" description="Hexokinase N-terminal" evidence="7">
    <location>
        <begin position="21"/>
        <end position="255"/>
    </location>
</feature>
<dbReference type="Pfam" id="PF00349">
    <property type="entry name" value="Hexokinase_1"/>
    <property type="match status" value="1"/>
</dbReference>
<evidence type="ECO:0000256" key="4">
    <source>
        <dbReference type="ARBA" id="ARBA00022777"/>
    </source>
</evidence>
<keyword evidence="5 6" id="KW-0067">ATP-binding</keyword>
<comment type="similarity">
    <text evidence="1 6">Belongs to the hexokinase family.</text>
</comment>
<keyword evidence="3 6" id="KW-0547">Nucleotide-binding</keyword>
<dbReference type="GO" id="GO:0008865">
    <property type="term" value="F:fructokinase activity"/>
    <property type="evidence" value="ECO:0007669"/>
    <property type="project" value="TreeGrafter"/>
</dbReference>
<protein>
    <recommendedName>
        <fullName evidence="6">Phosphotransferase</fullName>
        <ecNumber evidence="6">2.7.1.-</ecNumber>
    </recommendedName>
</protein>
<keyword evidence="10" id="KW-1185">Reference proteome</keyword>
<dbReference type="Pfam" id="PF03727">
    <property type="entry name" value="Hexokinase_2"/>
    <property type="match status" value="1"/>
</dbReference>
<dbReference type="GO" id="GO:0006013">
    <property type="term" value="P:mannose metabolic process"/>
    <property type="evidence" value="ECO:0007669"/>
    <property type="project" value="TreeGrafter"/>
</dbReference>
<dbReference type="GO" id="GO:0005739">
    <property type="term" value="C:mitochondrion"/>
    <property type="evidence" value="ECO:0007669"/>
    <property type="project" value="TreeGrafter"/>
</dbReference>
<dbReference type="PANTHER" id="PTHR19443:SF24">
    <property type="entry name" value="PHOSPHOTRANSFERASE"/>
    <property type="match status" value="1"/>
</dbReference>
<evidence type="ECO:0000313" key="9">
    <source>
        <dbReference type="EMBL" id="VVT51938.1"/>
    </source>
</evidence>
<evidence type="ECO:0000259" key="7">
    <source>
        <dbReference type="Pfam" id="PF00349"/>
    </source>
</evidence>
<dbReference type="GO" id="GO:0005829">
    <property type="term" value="C:cytosol"/>
    <property type="evidence" value="ECO:0007669"/>
    <property type="project" value="TreeGrafter"/>
</dbReference>
<evidence type="ECO:0000259" key="8">
    <source>
        <dbReference type="Pfam" id="PF03727"/>
    </source>
</evidence>
<dbReference type="EMBL" id="CABVLU010000002">
    <property type="protein sequence ID" value="VVT51938.1"/>
    <property type="molecule type" value="Genomic_DNA"/>
</dbReference>